<keyword evidence="1" id="KW-1133">Transmembrane helix</keyword>
<protein>
    <submittedName>
        <fullName evidence="2">Uncharacterized protein</fullName>
    </submittedName>
</protein>
<keyword evidence="1" id="KW-0812">Transmembrane</keyword>
<reference evidence="2" key="2">
    <citation type="submission" date="2020-05" db="UniProtKB">
        <authorList>
            <consortium name="EnsemblMetazoa"/>
        </authorList>
    </citation>
    <scope>IDENTIFICATION</scope>
    <source>
        <strain evidence="2">IAEA</strain>
    </source>
</reference>
<reference evidence="3" key="1">
    <citation type="submission" date="2014-03" db="EMBL/GenBank/DDBJ databases">
        <authorList>
            <person name="Aksoy S."/>
            <person name="Warren W."/>
            <person name="Wilson R.K."/>
        </authorList>
    </citation>
    <scope>NUCLEOTIDE SEQUENCE [LARGE SCALE GENOMIC DNA]</scope>
    <source>
        <strain evidence="3">IAEA</strain>
    </source>
</reference>
<accession>A0A1A9ZMH4</accession>
<evidence type="ECO:0000256" key="1">
    <source>
        <dbReference type="SAM" id="Phobius"/>
    </source>
</evidence>
<feature type="transmembrane region" description="Helical" evidence="1">
    <location>
        <begin position="82"/>
        <end position="99"/>
    </location>
</feature>
<keyword evidence="3" id="KW-1185">Reference proteome</keyword>
<dbReference type="AlphaFoldDB" id="A0A1A9ZMH4"/>
<dbReference type="EnsemblMetazoa" id="GPAI019255-RA">
    <property type="protein sequence ID" value="GPAI019255-PA"/>
    <property type="gene ID" value="GPAI019255"/>
</dbReference>
<evidence type="ECO:0000313" key="3">
    <source>
        <dbReference type="Proteomes" id="UP000092445"/>
    </source>
</evidence>
<dbReference type="VEuPathDB" id="VectorBase:GPAI019255"/>
<organism evidence="2 3">
    <name type="scientific">Glossina pallidipes</name>
    <name type="common">Tsetse fly</name>
    <dbReference type="NCBI Taxonomy" id="7398"/>
    <lineage>
        <taxon>Eukaryota</taxon>
        <taxon>Metazoa</taxon>
        <taxon>Ecdysozoa</taxon>
        <taxon>Arthropoda</taxon>
        <taxon>Hexapoda</taxon>
        <taxon>Insecta</taxon>
        <taxon>Pterygota</taxon>
        <taxon>Neoptera</taxon>
        <taxon>Endopterygota</taxon>
        <taxon>Diptera</taxon>
        <taxon>Brachycera</taxon>
        <taxon>Muscomorpha</taxon>
        <taxon>Hippoboscoidea</taxon>
        <taxon>Glossinidae</taxon>
        <taxon>Glossina</taxon>
    </lineage>
</organism>
<proteinExistence type="predicted"/>
<dbReference type="Proteomes" id="UP000092445">
    <property type="component" value="Unassembled WGS sequence"/>
</dbReference>
<name>A0A1A9ZMH4_GLOPL</name>
<keyword evidence="1" id="KW-0472">Membrane</keyword>
<sequence>MSLYNGNEITFCLILRIALSSREKWELFATFSPRMANYTLQKFKKKKYVYLFCSTKILKRGYHDVIFPQVTEMFDSHSKRNILRVVFALSSGVSLWYIGDTKPWTYVDMQ</sequence>
<evidence type="ECO:0000313" key="2">
    <source>
        <dbReference type="EnsemblMetazoa" id="GPAI019255-PA"/>
    </source>
</evidence>